<dbReference type="eggNOG" id="COG4191">
    <property type="taxonomic scope" value="Bacteria"/>
</dbReference>
<evidence type="ECO:0000256" key="4">
    <source>
        <dbReference type="ARBA" id="ARBA00022475"/>
    </source>
</evidence>
<dbReference type="Gene3D" id="3.30.450.20">
    <property type="entry name" value="PAS domain"/>
    <property type="match status" value="2"/>
</dbReference>
<keyword evidence="8 15" id="KW-0812">Transmembrane</keyword>
<evidence type="ECO:0000256" key="3">
    <source>
        <dbReference type="ARBA" id="ARBA00012438"/>
    </source>
</evidence>
<dbReference type="Pfam" id="PF09308">
    <property type="entry name" value="LuxQ-periplasm"/>
    <property type="match status" value="1"/>
</dbReference>
<dbReference type="Pfam" id="PF08448">
    <property type="entry name" value="PAS_4"/>
    <property type="match status" value="2"/>
</dbReference>
<keyword evidence="15" id="KW-0472">Membrane</keyword>
<dbReference type="CDD" id="cd00130">
    <property type="entry name" value="PAS"/>
    <property type="match status" value="1"/>
</dbReference>
<evidence type="ECO:0000256" key="1">
    <source>
        <dbReference type="ARBA" id="ARBA00000085"/>
    </source>
</evidence>
<keyword evidence="20" id="KW-1185">Reference proteome</keyword>
<keyword evidence="5" id="KW-0997">Cell inner membrane</keyword>
<feature type="domain" description="PAC" evidence="18">
    <location>
        <begin position="556"/>
        <end position="608"/>
    </location>
</feature>
<dbReference type="KEGG" id="dsa:Desal_3299"/>
<evidence type="ECO:0000256" key="14">
    <source>
        <dbReference type="SAM" id="Coils"/>
    </source>
</evidence>
<evidence type="ECO:0000256" key="15">
    <source>
        <dbReference type="SAM" id="Phobius"/>
    </source>
</evidence>
<evidence type="ECO:0000259" key="18">
    <source>
        <dbReference type="PROSITE" id="PS50113"/>
    </source>
</evidence>
<evidence type="ECO:0000256" key="8">
    <source>
        <dbReference type="ARBA" id="ARBA00022692"/>
    </source>
</evidence>
<reference evidence="19 20" key="1">
    <citation type="submission" date="2009-06" db="EMBL/GenBank/DDBJ databases">
        <title>Complete sequence of Desulfovibrio salexigens DSM 2638.</title>
        <authorList>
            <consortium name="US DOE Joint Genome Institute"/>
            <person name="Lucas S."/>
            <person name="Copeland A."/>
            <person name="Lapidus A."/>
            <person name="Glavina del Rio T."/>
            <person name="Tice H."/>
            <person name="Bruce D."/>
            <person name="Goodwin L."/>
            <person name="Pitluck S."/>
            <person name="Munk A.C."/>
            <person name="Brettin T."/>
            <person name="Detter J.C."/>
            <person name="Han C."/>
            <person name="Tapia R."/>
            <person name="Larimer F."/>
            <person name="Land M."/>
            <person name="Hauser L."/>
            <person name="Kyrpides N."/>
            <person name="Anderson I."/>
            <person name="Wall J.D."/>
            <person name="Arkin A.P."/>
            <person name="Dehal P."/>
            <person name="Chivian D."/>
            <person name="Giles B."/>
            <person name="Hazen T.C."/>
        </authorList>
    </citation>
    <scope>NUCLEOTIDE SEQUENCE [LARGE SCALE GENOMIC DNA]</scope>
    <source>
        <strain evidence="20">ATCC 14822 / DSM 2638 / NCIMB 8403 / VKM B-1763</strain>
    </source>
</reference>
<dbReference type="InterPro" id="IPR003661">
    <property type="entry name" value="HisK_dim/P_dom"/>
</dbReference>
<dbReference type="InterPro" id="IPR005467">
    <property type="entry name" value="His_kinase_dom"/>
</dbReference>
<feature type="domain" description="Histidine kinase" evidence="16">
    <location>
        <begin position="660"/>
        <end position="891"/>
    </location>
</feature>
<dbReference type="SUPFAM" id="SSF55874">
    <property type="entry name" value="ATPase domain of HSP90 chaperone/DNA topoisomerase II/histidine kinase"/>
    <property type="match status" value="1"/>
</dbReference>
<dbReference type="PRINTS" id="PR00344">
    <property type="entry name" value="BCTRLSENSOR"/>
</dbReference>
<evidence type="ECO:0000256" key="11">
    <source>
        <dbReference type="ARBA" id="ARBA00022840"/>
    </source>
</evidence>
<dbReference type="Proteomes" id="UP000002601">
    <property type="component" value="Chromosome"/>
</dbReference>
<evidence type="ECO:0000256" key="5">
    <source>
        <dbReference type="ARBA" id="ARBA00022519"/>
    </source>
</evidence>
<feature type="domain" description="PAS" evidence="17">
    <location>
        <begin position="482"/>
        <end position="553"/>
    </location>
</feature>
<dbReference type="Gene3D" id="3.30.565.10">
    <property type="entry name" value="Histidine kinase-like ATPase, C-terminal domain"/>
    <property type="match status" value="1"/>
</dbReference>
<dbReference type="EMBL" id="CP001649">
    <property type="protein sequence ID" value="ACS81350.1"/>
    <property type="molecule type" value="Genomic_DNA"/>
</dbReference>
<sequence length="891" mass="99721">MKLFSRKALGLTIQLLTPMLALVVVMGIFILSWSFYLSKTTLESEIAIDIEKTESIVALSLNNTLEDIKDDLIEMTLDPNFRGAIISGDSETLDQKLYEFMNSRQGYLLDVLTIYREGRNWVEAGVIELPIVQLRNKFKNTMTTSPAWGYLSFRSLNSIRTMLVCAVPVFNEHTGEVAGILYGGIDLNSNVSFIDRLKDVSSAINAALISRHRLIISTSNPSKPEMKKLVDWTLGIKPGDFKIDEELIYSTIQLLPQQADSPLLFSFVRQNPSFQSLKKNYMQNLGILLSLATLLAIFTAWALQKRILKALKMLTDYAQNVASGERETNFIPGQVREFNQLGSMLENMVAKLDENSVYISKLFSSAKAPIINCDTTGVVLDMNPAAAKLIGFDEKQVLSKTLNNLFPGNYQETIDEALQQAMVGDFTPVLELPIRPVEGDEKYFIWTFSPVRMESKEDADFILLQGLDITESKKATKKAQESEARLSQVINLLPQEIFANDLEGKFLLVNSIKAEKMGIPASEITGKYLPEIITDPVEVTRILEDDRMVIERNEKLLTEESFRDENRVTHWIETTRVPYTTAENNTPAILTISTDISRIKEVEQEMKSLNKELVERVAMRTTELENANSALLKSMDELRQTQDKLVETEKMASLGELVAGVAHEINTPLGISVTSASFIKELTETLQHNFESGTMKKSDLEKFLKTGSEALDNIMKNLERSATLISNFKQLAVDQTSDDVRQINLHEYIQGILLSLKPKFKTYKHEITVDCPKGLEINISPGSLMQVITNIVSNSLTHAFPDTDEGNISITAERSGKGVKLTFSDNGIGMGTEQVLKVFEPFYTTARSEGYTGLGMHLVYNLVTRALNGTIECQSSPGEGTTYEIWFPEGE</sequence>
<dbReference type="InterPro" id="IPR029151">
    <property type="entry name" value="Sensor-like_sf"/>
</dbReference>
<protein>
    <recommendedName>
        <fullName evidence="3">histidine kinase</fullName>
        <ecNumber evidence="3">2.7.13.3</ecNumber>
    </recommendedName>
</protein>
<dbReference type="InterPro" id="IPR036890">
    <property type="entry name" value="HATPase_C_sf"/>
</dbReference>
<evidence type="ECO:0000313" key="20">
    <source>
        <dbReference type="Proteomes" id="UP000002601"/>
    </source>
</evidence>
<dbReference type="Gene3D" id="1.10.287.130">
    <property type="match status" value="1"/>
</dbReference>
<dbReference type="RefSeq" id="WP_015853166.1">
    <property type="nucleotide sequence ID" value="NC_012881.1"/>
</dbReference>
<dbReference type="GO" id="GO:0000155">
    <property type="term" value="F:phosphorelay sensor kinase activity"/>
    <property type="evidence" value="ECO:0007669"/>
    <property type="project" value="InterPro"/>
</dbReference>
<keyword evidence="4" id="KW-1003">Cell membrane</keyword>
<keyword evidence="12 15" id="KW-1133">Transmembrane helix</keyword>
<keyword evidence="10 19" id="KW-0418">Kinase</keyword>
<feature type="transmembrane region" description="Helical" evidence="15">
    <location>
        <begin position="281"/>
        <end position="303"/>
    </location>
</feature>
<evidence type="ECO:0000256" key="10">
    <source>
        <dbReference type="ARBA" id="ARBA00022777"/>
    </source>
</evidence>
<evidence type="ECO:0000256" key="6">
    <source>
        <dbReference type="ARBA" id="ARBA00022553"/>
    </source>
</evidence>
<dbReference type="InterPro" id="IPR003594">
    <property type="entry name" value="HATPase_dom"/>
</dbReference>
<feature type="domain" description="PAS" evidence="17">
    <location>
        <begin position="355"/>
        <end position="425"/>
    </location>
</feature>
<evidence type="ECO:0000259" key="16">
    <source>
        <dbReference type="PROSITE" id="PS50109"/>
    </source>
</evidence>
<evidence type="ECO:0000256" key="7">
    <source>
        <dbReference type="ARBA" id="ARBA00022679"/>
    </source>
</evidence>
<dbReference type="PROSITE" id="PS50113">
    <property type="entry name" value="PAC"/>
    <property type="match status" value="1"/>
</dbReference>
<evidence type="ECO:0000313" key="19">
    <source>
        <dbReference type="EMBL" id="ACS81350.1"/>
    </source>
</evidence>
<feature type="coiled-coil region" evidence="14">
    <location>
        <begin position="592"/>
        <end position="644"/>
    </location>
</feature>
<dbReference type="InterPro" id="IPR004358">
    <property type="entry name" value="Sig_transdc_His_kin-like_C"/>
</dbReference>
<feature type="transmembrane region" description="Helical" evidence="15">
    <location>
        <begin position="12"/>
        <end position="36"/>
    </location>
</feature>
<dbReference type="PROSITE" id="PS50112">
    <property type="entry name" value="PAS"/>
    <property type="match status" value="2"/>
</dbReference>
<dbReference type="STRING" id="526222.Desal_3299"/>
<dbReference type="EC" id="2.7.13.3" evidence="3"/>
<dbReference type="SUPFAM" id="SSF103190">
    <property type="entry name" value="Sensory domain-like"/>
    <property type="match status" value="1"/>
</dbReference>
<dbReference type="Gene3D" id="3.30.450.220">
    <property type="entry name" value="LuxQ periplasmic domain, N-terminal subdomain"/>
    <property type="match status" value="1"/>
</dbReference>
<keyword evidence="9" id="KW-0547">Nucleotide-binding</keyword>
<dbReference type="SUPFAM" id="SSF55785">
    <property type="entry name" value="PYP-like sensor domain (PAS domain)"/>
    <property type="match status" value="2"/>
</dbReference>
<dbReference type="CDD" id="cd00082">
    <property type="entry name" value="HisKA"/>
    <property type="match status" value="1"/>
</dbReference>
<dbReference type="GO" id="GO:0005524">
    <property type="term" value="F:ATP binding"/>
    <property type="evidence" value="ECO:0007669"/>
    <property type="project" value="UniProtKB-KW"/>
</dbReference>
<dbReference type="SMART" id="SM00091">
    <property type="entry name" value="PAS"/>
    <property type="match status" value="2"/>
</dbReference>
<keyword evidence="11" id="KW-0067">ATP-binding</keyword>
<dbReference type="OrthoDB" id="5483045at2"/>
<dbReference type="HOGENOM" id="CLU_000445_133_5_7"/>
<dbReference type="PANTHER" id="PTHR43065:SF47">
    <property type="match status" value="1"/>
</dbReference>
<dbReference type="InterPro" id="IPR043056">
    <property type="entry name" value="LuxQ-periplasm_N"/>
</dbReference>
<comment type="catalytic activity">
    <reaction evidence="1">
        <text>ATP + protein L-histidine = ADP + protein N-phospho-L-histidine.</text>
        <dbReference type="EC" id="2.7.13.3"/>
    </reaction>
</comment>
<dbReference type="PROSITE" id="PS50109">
    <property type="entry name" value="HIS_KIN"/>
    <property type="match status" value="1"/>
</dbReference>
<proteinExistence type="predicted"/>
<dbReference type="InterPro" id="IPR000014">
    <property type="entry name" value="PAS"/>
</dbReference>
<dbReference type="InterPro" id="IPR035965">
    <property type="entry name" value="PAS-like_dom_sf"/>
</dbReference>
<gene>
    <name evidence="19" type="ordered locus">Desal_3299</name>
</gene>
<evidence type="ECO:0000256" key="2">
    <source>
        <dbReference type="ARBA" id="ARBA00004429"/>
    </source>
</evidence>
<dbReference type="Gene3D" id="6.10.340.10">
    <property type="match status" value="1"/>
</dbReference>
<dbReference type="SMART" id="SM00387">
    <property type="entry name" value="HATPase_c"/>
    <property type="match status" value="1"/>
</dbReference>
<keyword evidence="14" id="KW-0175">Coiled coil</keyword>
<dbReference type="InterPro" id="IPR015387">
    <property type="entry name" value="LuxQ-periplasm_dom"/>
</dbReference>
<evidence type="ECO:0000259" key="17">
    <source>
        <dbReference type="PROSITE" id="PS50112"/>
    </source>
</evidence>
<keyword evidence="7" id="KW-0808">Transferase</keyword>
<comment type="subcellular location">
    <subcellularLocation>
        <location evidence="2">Cell inner membrane</location>
        <topology evidence="2">Multi-pass membrane protein</topology>
    </subcellularLocation>
</comment>
<dbReference type="SUPFAM" id="SSF47384">
    <property type="entry name" value="Homodimeric domain of signal transducing histidine kinase"/>
    <property type="match status" value="1"/>
</dbReference>
<dbReference type="AlphaFoldDB" id="C6BRW7"/>
<keyword evidence="13" id="KW-0902">Two-component regulatory system</keyword>
<evidence type="ECO:0000256" key="9">
    <source>
        <dbReference type="ARBA" id="ARBA00022741"/>
    </source>
</evidence>
<keyword evidence="6" id="KW-0597">Phosphoprotein</keyword>
<dbReference type="InterPro" id="IPR013656">
    <property type="entry name" value="PAS_4"/>
</dbReference>
<dbReference type="NCBIfam" id="TIGR00229">
    <property type="entry name" value="sensory_box"/>
    <property type="match status" value="2"/>
</dbReference>
<dbReference type="Pfam" id="PF02518">
    <property type="entry name" value="HATPase_c"/>
    <property type="match status" value="1"/>
</dbReference>
<dbReference type="PANTHER" id="PTHR43065">
    <property type="entry name" value="SENSOR HISTIDINE KINASE"/>
    <property type="match status" value="1"/>
</dbReference>
<dbReference type="CDD" id="cd00075">
    <property type="entry name" value="HATPase"/>
    <property type="match status" value="1"/>
</dbReference>
<dbReference type="eggNOG" id="COG5000">
    <property type="taxonomic scope" value="Bacteria"/>
</dbReference>
<name>C6BRW7_MARSD</name>
<organism evidence="19 20">
    <name type="scientific">Maridesulfovibrio salexigens (strain ATCC 14822 / DSM 2638 / NCIMB 8403 / VKM B-1763)</name>
    <name type="common">Desulfovibrio salexigens</name>
    <dbReference type="NCBI Taxonomy" id="526222"/>
    <lineage>
        <taxon>Bacteria</taxon>
        <taxon>Pseudomonadati</taxon>
        <taxon>Thermodesulfobacteriota</taxon>
        <taxon>Desulfovibrionia</taxon>
        <taxon>Desulfovibrionales</taxon>
        <taxon>Desulfovibrionaceae</taxon>
        <taxon>Maridesulfovibrio</taxon>
    </lineage>
</organism>
<dbReference type="InterPro" id="IPR036097">
    <property type="entry name" value="HisK_dim/P_sf"/>
</dbReference>
<dbReference type="GO" id="GO:0016791">
    <property type="term" value="F:phosphatase activity"/>
    <property type="evidence" value="ECO:0007669"/>
    <property type="project" value="InterPro"/>
</dbReference>
<evidence type="ECO:0000256" key="12">
    <source>
        <dbReference type="ARBA" id="ARBA00022989"/>
    </source>
</evidence>
<accession>C6BRW7</accession>
<dbReference type="InterPro" id="IPR000700">
    <property type="entry name" value="PAS-assoc_C"/>
</dbReference>
<evidence type="ECO:0000256" key="13">
    <source>
        <dbReference type="ARBA" id="ARBA00023012"/>
    </source>
</evidence>
<dbReference type="GO" id="GO:0005886">
    <property type="term" value="C:plasma membrane"/>
    <property type="evidence" value="ECO:0007669"/>
    <property type="project" value="UniProtKB-SubCell"/>
</dbReference>